<gene>
    <name evidence="1" type="ORF">D6D85_13725</name>
</gene>
<dbReference type="SUPFAM" id="SSF53649">
    <property type="entry name" value="Alkaline phosphatase-like"/>
    <property type="match status" value="1"/>
</dbReference>
<protein>
    <recommendedName>
        <fullName evidence="3">Alkaline phosphatase family protein</fullName>
    </recommendedName>
</protein>
<comment type="caution">
    <text evidence="1">The sequence shown here is derived from an EMBL/GenBank/DDBJ whole genome shotgun (WGS) entry which is preliminary data.</text>
</comment>
<dbReference type="EMBL" id="RCOS01000152">
    <property type="protein sequence ID" value="RSN72465.1"/>
    <property type="molecule type" value="Genomic_DNA"/>
</dbReference>
<dbReference type="InterPro" id="IPR002591">
    <property type="entry name" value="Phosphodiest/P_Trfase"/>
</dbReference>
<dbReference type="Proteomes" id="UP000277582">
    <property type="component" value="Unassembled WGS sequence"/>
</dbReference>
<evidence type="ECO:0000313" key="2">
    <source>
        <dbReference type="Proteomes" id="UP000277582"/>
    </source>
</evidence>
<organism evidence="1 2">
    <name type="scientific">Candidatus Methanodesulfokora washburnensis</name>
    <dbReference type="NCBI Taxonomy" id="2478471"/>
    <lineage>
        <taxon>Archaea</taxon>
        <taxon>Thermoproteota</taxon>
        <taxon>Candidatus Korarchaeia</taxon>
        <taxon>Candidatus Korarchaeia incertae sedis</taxon>
        <taxon>Candidatus Methanodesulfokora</taxon>
    </lineage>
</organism>
<dbReference type="RefSeq" id="WP_125672516.1">
    <property type="nucleotide sequence ID" value="NZ_RCOS01000152.1"/>
</dbReference>
<reference evidence="1 2" key="1">
    <citation type="submission" date="2018-10" db="EMBL/GenBank/DDBJ databases">
        <title>Co-occurring genomic capacity for anaerobic methane metabolism and dissimilatory sulfite reduction discovered in the Korarchaeota.</title>
        <authorList>
            <person name="Mckay L.J."/>
            <person name="Dlakic M."/>
            <person name="Fields M.W."/>
            <person name="Delmont T.O."/>
            <person name="Eren A.M."/>
            <person name="Jay Z.J."/>
            <person name="Klingelsmith K.B."/>
            <person name="Rusch D.B."/>
            <person name="Inskeep W.P."/>
        </authorList>
    </citation>
    <scope>NUCLEOTIDE SEQUENCE [LARGE SCALE GENOMIC DNA]</scope>
    <source>
        <strain evidence="1 2">MDKW</strain>
    </source>
</reference>
<keyword evidence="2" id="KW-1185">Reference proteome</keyword>
<dbReference type="Pfam" id="PF01663">
    <property type="entry name" value="Phosphodiest"/>
    <property type="match status" value="1"/>
</dbReference>
<proteinExistence type="predicted"/>
<dbReference type="Gene3D" id="3.40.720.10">
    <property type="entry name" value="Alkaline Phosphatase, subunit A"/>
    <property type="match status" value="1"/>
</dbReference>
<evidence type="ECO:0008006" key="3">
    <source>
        <dbReference type="Google" id="ProtNLM"/>
    </source>
</evidence>
<dbReference type="AlphaFoldDB" id="A0A3R9QUJ2"/>
<sequence length="242" mass="28224">MILIGVDGLSHRFLEAHVQDLPFFRTMMKKNYNAIEIREDDALSAVMWNSVFAGIPPSQVPLRNYHIGDRMVKYDEIPFRKRYLWEKRKFTVISAPVVLPTYSNINLDLVNRGLTLERDECEENMHRIFDAAMEHKDGDLIVCFTEIDRVEHFHWNKPELLETYRLLDDLLKQLLEGYKGNFIIFSDHGFRDIPEEGGILDASTGITGDHDPVQIFMGTKRVEYTTDLYWMVLQGDLDDPRA</sequence>
<evidence type="ECO:0000313" key="1">
    <source>
        <dbReference type="EMBL" id="RSN72465.1"/>
    </source>
</evidence>
<name>A0A3R9QUJ2_9CREN</name>
<dbReference type="InterPro" id="IPR017850">
    <property type="entry name" value="Alkaline_phosphatase_core_sf"/>
</dbReference>
<accession>A0A3R9QUJ2</accession>